<gene>
    <name evidence="2" type="ORF">ACFOGJ_16580</name>
</gene>
<dbReference type="Pfam" id="PF00903">
    <property type="entry name" value="Glyoxalase"/>
    <property type="match status" value="1"/>
</dbReference>
<protein>
    <submittedName>
        <fullName evidence="2">VOC family protein</fullName>
    </submittedName>
</protein>
<keyword evidence="3" id="KW-1185">Reference proteome</keyword>
<name>A0ABV7L2K0_9PROT</name>
<evidence type="ECO:0000313" key="2">
    <source>
        <dbReference type="EMBL" id="MFC3228863.1"/>
    </source>
</evidence>
<dbReference type="CDD" id="cd08351">
    <property type="entry name" value="ChaP_like"/>
    <property type="match status" value="1"/>
</dbReference>
<dbReference type="RefSeq" id="WP_379902374.1">
    <property type="nucleotide sequence ID" value="NZ_JBHRTR010000028.1"/>
</dbReference>
<dbReference type="InterPro" id="IPR037523">
    <property type="entry name" value="VOC_core"/>
</dbReference>
<dbReference type="SUPFAM" id="SSF54593">
    <property type="entry name" value="Glyoxalase/Bleomycin resistance protein/Dihydroxybiphenyl dioxygenase"/>
    <property type="match status" value="1"/>
</dbReference>
<accession>A0ABV7L2K0</accession>
<feature type="domain" description="VOC" evidence="1">
    <location>
        <begin position="4"/>
        <end position="121"/>
    </location>
</feature>
<reference evidence="3" key="1">
    <citation type="journal article" date="2019" name="Int. J. Syst. Evol. Microbiol.">
        <title>The Global Catalogue of Microorganisms (GCM) 10K type strain sequencing project: providing services to taxonomists for standard genome sequencing and annotation.</title>
        <authorList>
            <consortium name="The Broad Institute Genomics Platform"/>
            <consortium name="The Broad Institute Genome Sequencing Center for Infectious Disease"/>
            <person name="Wu L."/>
            <person name="Ma J."/>
        </authorList>
    </citation>
    <scope>NUCLEOTIDE SEQUENCE [LARGE SCALE GENOMIC DNA]</scope>
    <source>
        <strain evidence="3">KCTC 42964</strain>
    </source>
</reference>
<comment type="caution">
    <text evidence="2">The sequence shown here is derived from an EMBL/GenBank/DDBJ whole genome shotgun (WGS) entry which is preliminary data.</text>
</comment>
<dbReference type="PROSITE" id="PS51819">
    <property type="entry name" value="VOC"/>
    <property type="match status" value="1"/>
</dbReference>
<sequence>MTAKLNHTIVAARDKEKSALFMSEILGLPPPVAFGHFVLVTVGDELTLDFRDKAGEIVPQHYAFLVSETGFDEIFARIVARGLDHWADPGRQRAGEVNRWDDGRGVYFPDPDGHLLEILTRPYGSLGMSAEHPHPLVARTLQTGGGGAD</sequence>
<dbReference type="InterPro" id="IPR004360">
    <property type="entry name" value="Glyas_Fos-R_dOase_dom"/>
</dbReference>
<dbReference type="Gene3D" id="3.10.180.10">
    <property type="entry name" value="2,3-Dihydroxybiphenyl 1,2-Dioxygenase, domain 1"/>
    <property type="match status" value="1"/>
</dbReference>
<proteinExistence type="predicted"/>
<evidence type="ECO:0000313" key="3">
    <source>
        <dbReference type="Proteomes" id="UP001595528"/>
    </source>
</evidence>
<organism evidence="2 3">
    <name type="scientific">Marinibaculum pumilum</name>
    <dbReference type="NCBI Taxonomy" id="1766165"/>
    <lineage>
        <taxon>Bacteria</taxon>
        <taxon>Pseudomonadati</taxon>
        <taxon>Pseudomonadota</taxon>
        <taxon>Alphaproteobacteria</taxon>
        <taxon>Rhodospirillales</taxon>
        <taxon>Rhodospirillaceae</taxon>
        <taxon>Marinibaculum</taxon>
    </lineage>
</organism>
<dbReference type="EMBL" id="JBHRTR010000028">
    <property type="protein sequence ID" value="MFC3228863.1"/>
    <property type="molecule type" value="Genomic_DNA"/>
</dbReference>
<evidence type="ECO:0000259" key="1">
    <source>
        <dbReference type="PROSITE" id="PS51819"/>
    </source>
</evidence>
<dbReference type="Proteomes" id="UP001595528">
    <property type="component" value="Unassembled WGS sequence"/>
</dbReference>
<dbReference type="InterPro" id="IPR029068">
    <property type="entry name" value="Glyas_Bleomycin-R_OHBP_Dase"/>
</dbReference>